<feature type="transmembrane region" description="Helical" evidence="2">
    <location>
        <begin position="124"/>
        <end position="146"/>
    </location>
</feature>
<feature type="region of interest" description="Disordered" evidence="1">
    <location>
        <begin position="316"/>
        <end position="351"/>
    </location>
</feature>
<gene>
    <name evidence="3" type="ORF">FA13DRAFT_1815724</name>
</gene>
<proteinExistence type="predicted"/>
<keyword evidence="4" id="KW-1185">Reference proteome</keyword>
<keyword evidence="2" id="KW-1133">Transmembrane helix</keyword>
<feature type="transmembrane region" description="Helical" evidence="2">
    <location>
        <begin position="98"/>
        <end position="119"/>
    </location>
</feature>
<evidence type="ECO:0000313" key="3">
    <source>
        <dbReference type="EMBL" id="TEB28622.1"/>
    </source>
</evidence>
<evidence type="ECO:0000256" key="2">
    <source>
        <dbReference type="SAM" id="Phobius"/>
    </source>
</evidence>
<keyword evidence="2" id="KW-0472">Membrane</keyword>
<keyword evidence="2" id="KW-0812">Transmembrane</keyword>
<reference evidence="3 4" key="1">
    <citation type="journal article" date="2019" name="Nat. Ecol. Evol.">
        <title>Megaphylogeny resolves global patterns of mushroom evolution.</title>
        <authorList>
            <person name="Varga T."/>
            <person name="Krizsan K."/>
            <person name="Foldi C."/>
            <person name="Dima B."/>
            <person name="Sanchez-Garcia M."/>
            <person name="Sanchez-Ramirez S."/>
            <person name="Szollosi G.J."/>
            <person name="Szarkandi J.G."/>
            <person name="Papp V."/>
            <person name="Albert L."/>
            <person name="Andreopoulos W."/>
            <person name="Angelini C."/>
            <person name="Antonin V."/>
            <person name="Barry K.W."/>
            <person name="Bougher N.L."/>
            <person name="Buchanan P."/>
            <person name="Buyck B."/>
            <person name="Bense V."/>
            <person name="Catcheside P."/>
            <person name="Chovatia M."/>
            <person name="Cooper J."/>
            <person name="Damon W."/>
            <person name="Desjardin D."/>
            <person name="Finy P."/>
            <person name="Geml J."/>
            <person name="Haridas S."/>
            <person name="Hughes K."/>
            <person name="Justo A."/>
            <person name="Karasinski D."/>
            <person name="Kautmanova I."/>
            <person name="Kiss B."/>
            <person name="Kocsube S."/>
            <person name="Kotiranta H."/>
            <person name="LaButti K.M."/>
            <person name="Lechner B.E."/>
            <person name="Liimatainen K."/>
            <person name="Lipzen A."/>
            <person name="Lukacs Z."/>
            <person name="Mihaltcheva S."/>
            <person name="Morgado L.N."/>
            <person name="Niskanen T."/>
            <person name="Noordeloos M.E."/>
            <person name="Ohm R.A."/>
            <person name="Ortiz-Santana B."/>
            <person name="Ovrebo C."/>
            <person name="Racz N."/>
            <person name="Riley R."/>
            <person name="Savchenko A."/>
            <person name="Shiryaev A."/>
            <person name="Soop K."/>
            <person name="Spirin V."/>
            <person name="Szebenyi C."/>
            <person name="Tomsovsky M."/>
            <person name="Tulloss R.E."/>
            <person name="Uehling J."/>
            <person name="Grigoriev I.V."/>
            <person name="Vagvolgyi C."/>
            <person name="Papp T."/>
            <person name="Martin F.M."/>
            <person name="Miettinen O."/>
            <person name="Hibbett D.S."/>
            <person name="Nagy L.G."/>
        </authorList>
    </citation>
    <scope>NUCLEOTIDE SEQUENCE [LARGE SCALE GENOMIC DNA]</scope>
    <source>
        <strain evidence="3 4">FP101781</strain>
    </source>
</reference>
<organism evidence="3 4">
    <name type="scientific">Coprinellus micaceus</name>
    <name type="common">Glistening ink-cap mushroom</name>
    <name type="synonym">Coprinus micaceus</name>
    <dbReference type="NCBI Taxonomy" id="71717"/>
    <lineage>
        <taxon>Eukaryota</taxon>
        <taxon>Fungi</taxon>
        <taxon>Dikarya</taxon>
        <taxon>Basidiomycota</taxon>
        <taxon>Agaricomycotina</taxon>
        <taxon>Agaricomycetes</taxon>
        <taxon>Agaricomycetidae</taxon>
        <taxon>Agaricales</taxon>
        <taxon>Agaricineae</taxon>
        <taxon>Psathyrellaceae</taxon>
        <taxon>Coprinellus</taxon>
    </lineage>
</organism>
<protein>
    <recommendedName>
        <fullName evidence="5">G-protein coupled receptors family 1 profile domain-containing protein</fullName>
    </recommendedName>
</protein>
<dbReference type="EMBL" id="QPFP01000031">
    <property type="protein sequence ID" value="TEB28622.1"/>
    <property type="molecule type" value="Genomic_DNA"/>
</dbReference>
<dbReference type="AlphaFoldDB" id="A0A4Y7T4U3"/>
<feature type="transmembrane region" description="Helical" evidence="2">
    <location>
        <begin position="190"/>
        <end position="210"/>
    </location>
</feature>
<feature type="transmembrane region" description="Helical" evidence="2">
    <location>
        <begin position="23"/>
        <end position="41"/>
    </location>
</feature>
<evidence type="ECO:0008006" key="5">
    <source>
        <dbReference type="Google" id="ProtNLM"/>
    </source>
</evidence>
<accession>A0A4Y7T4U3</accession>
<feature type="compositionally biased region" description="Basic and acidic residues" evidence="1">
    <location>
        <begin position="342"/>
        <end position="351"/>
    </location>
</feature>
<feature type="transmembrane region" description="Helical" evidence="2">
    <location>
        <begin position="263"/>
        <end position="282"/>
    </location>
</feature>
<evidence type="ECO:0000313" key="4">
    <source>
        <dbReference type="Proteomes" id="UP000298030"/>
    </source>
</evidence>
<sequence>MAMSAEQIQALASAVASWRMQEYIYIHLYCSYVYYVLSTVIEEVSIILPQRWNRGKMLYSIIRNGTLVFIALQLGRDYRNYFAISPKACKITLITADIVLYTVGLTCDFSLALCLSALLQAETIYLVTIVILSCGVPLASAVTRVVSSIQYPAEPVSLLDVELGYPCYIVPWTGGGPEKTVMYSGGYIRAYVNLVATIVLSLLGVMTFVARYKGQGSRLVQVIRRDGGINYLSLLVIRMVTAIIQTPAVIPSDVPMEVPELDASPVFVLVQVVNNTIIPILVQRLLINMRKVDYMGSEPVASKLLFAPPVPGSEGGLDGELESFEMAPQPSGLRHRAPGQGLRREEANISA</sequence>
<dbReference type="Proteomes" id="UP000298030">
    <property type="component" value="Unassembled WGS sequence"/>
</dbReference>
<comment type="caution">
    <text evidence="3">The sequence shown here is derived from an EMBL/GenBank/DDBJ whole genome shotgun (WGS) entry which is preliminary data.</text>
</comment>
<name>A0A4Y7T4U3_COPMI</name>
<evidence type="ECO:0000256" key="1">
    <source>
        <dbReference type="SAM" id="MobiDB-lite"/>
    </source>
</evidence>
<feature type="transmembrane region" description="Helical" evidence="2">
    <location>
        <begin position="231"/>
        <end position="251"/>
    </location>
</feature>